<dbReference type="Pfam" id="PF26366">
    <property type="entry name" value="DUF8094"/>
    <property type="match status" value="1"/>
</dbReference>
<comment type="caution">
    <text evidence="2">The sequence shown here is derived from an EMBL/GenBank/DDBJ whole genome shotgun (WGS) entry which is preliminary data.</text>
</comment>
<evidence type="ECO:0000259" key="1">
    <source>
        <dbReference type="Pfam" id="PF26366"/>
    </source>
</evidence>
<dbReference type="EMBL" id="BMQA01000003">
    <property type="protein sequence ID" value="GGJ04590.1"/>
    <property type="molecule type" value="Genomic_DNA"/>
</dbReference>
<name>A0A917NJ65_9ACTN</name>
<evidence type="ECO:0000313" key="2">
    <source>
        <dbReference type="EMBL" id="GGJ04590.1"/>
    </source>
</evidence>
<protein>
    <recommendedName>
        <fullName evidence="1">DUF8094 domain-containing protein</fullName>
    </recommendedName>
</protein>
<keyword evidence="3" id="KW-1185">Reference proteome</keyword>
<reference evidence="2" key="2">
    <citation type="submission" date="2020-09" db="EMBL/GenBank/DDBJ databases">
        <authorList>
            <person name="Sun Q."/>
            <person name="Ohkuma M."/>
        </authorList>
    </citation>
    <scope>NUCLEOTIDE SEQUENCE</scope>
    <source>
        <strain evidence="2">JCM 3086</strain>
    </source>
</reference>
<accession>A0A917NJ65</accession>
<dbReference type="AlphaFoldDB" id="A0A917NJ65"/>
<proteinExistence type="predicted"/>
<organism evidence="2 3">
    <name type="scientific">Streptomyces brasiliensis</name>
    <dbReference type="NCBI Taxonomy" id="1954"/>
    <lineage>
        <taxon>Bacteria</taxon>
        <taxon>Bacillati</taxon>
        <taxon>Actinomycetota</taxon>
        <taxon>Actinomycetes</taxon>
        <taxon>Kitasatosporales</taxon>
        <taxon>Streptomycetaceae</taxon>
        <taxon>Streptomyces</taxon>
    </lineage>
</organism>
<sequence length="264" mass="28390">MSVSDYTETEGLPAADRTPYKPWSYDTASAKLYIPRLAAGQDRWFAAALSDDREKAPSRLAVFAERPQHKRWELVSVVDLDSPKLPDIALDHDGYATAVAADGIKHLAADVGVLRAAVLDNFATGGTHTGTKVFTPTTASKRQIEVHDKTGTRFGDQGTTVFAGAANRYTDAYALKTADGGALVLFSHMHTQTDAVAHSGLQINPGKEDRAWLHDVSRTSIRYTFVCNDAAAVPAKAAPSRLIGYTCARTDASGPPVSSWSDRV</sequence>
<evidence type="ECO:0000313" key="3">
    <source>
        <dbReference type="Proteomes" id="UP000657574"/>
    </source>
</evidence>
<dbReference type="InterPro" id="IPR058407">
    <property type="entry name" value="DUF8094"/>
</dbReference>
<dbReference type="RefSeq" id="WP_189310088.1">
    <property type="nucleotide sequence ID" value="NZ_BMQA01000003.1"/>
</dbReference>
<dbReference type="Proteomes" id="UP000657574">
    <property type="component" value="Unassembled WGS sequence"/>
</dbReference>
<reference evidence="2" key="1">
    <citation type="journal article" date="2014" name="Int. J. Syst. Evol. Microbiol.">
        <title>Complete genome sequence of Corynebacterium casei LMG S-19264T (=DSM 44701T), isolated from a smear-ripened cheese.</title>
        <authorList>
            <consortium name="US DOE Joint Genome Institute (JGI-PGF)"/>
            <person name="Walter F."/>
            <person name="Albersmeier A."/>
            <person name="Kalinowski J."/>
            <person name="Ruckert C."/>
        </authorList>
    </citation>
    <scope>NUCLEOTIDE SEQUENCE</scope>
    <source>
        <strain evidence="2">JCM 3086</strain>
    </source>
</reference>
<gene>
    <name evidence="2" type="ORF">GCM10010121_013740</name>
</gene>
<feature type="domain" description="DUF8094" evidence="1">
    <location>
        <begin position="1"/>
        <end position="254"/>
    </location>
</feature>